<dbReference type="Proteomes" id="UP000001312">
    <property type="component" value="Unassembled WGS sequence"/>
</dbReference>
<keyword evidence="3" id="KW-1185">Reference proteome</keyword>
<accession>A7EZU8</accession>
<dbReference type="KEGG" id="ssl:SS1G_10865"/>
<gene>
    <name evidence="2" type="ORF">SS1G_10865</name>
</gene>
<dbReference type="RefSeq" id="XP_001588418.1">
    <property type="nucleotide sequence ID" value="XM_001588368.1"/>
</dbReference>
<name>A7EZU8_SCLS1</name>
<proteinExistence type="predicted"/>
<dbReference type="AlphaFoldDB" id="A7EZU8"/>
<evidence type="ECO:0008006" key="4">
    <source>
        <dbReference type="Google" id="ProtNLM"/>
    </source>
</evidence>
<sequence>MAEQGRQTAVEGNGTASEFRHQALPGPKTYIRLLKVRRVAIGDTTIKLRCKLMTWHVDHAPSYHAISYVWGDPEVTAKVKVNGKTLKITTNEAILDSLFSFVKRPYFTRLWILREVYMAKSVIVCCGIDHRPIAELFALHSMLHFVLTLKILRLLWAQRQAAAVLFPSPALSETRKRKRRYKHEYIPLRVSQGPGYCSGYCENVCFAYLELGGSDSAESLPLHILLNLTENLECQDRRDRIYGILSMVGWKYIPYIEPDYKIDTFDLALQAMKTILIQTPAIDRPRASRLADSLNRSMSLHMYHETPKHTTLEHHTVRKAKIEDLNSHCFVDYHWLSCEITKDHSNIWKLGIEFDSISHRDLKGYKHRCKVHKNETHCQRRFFFGNLEDKISNEYIQMKDREGNLMALLPQGTKSGDFLLGVWIARGMKIDSKFRRTKTPRYLILRKEEPGYYSIVGQAIVAGACVSRYDHSQPWFRVHYHPQDALNLIISWAQCEAYEKRDLSLMTWDMAKELLDLKVCNQPFSSYAIEQHGQFIEI</sequence>
<reference evidence="3" key="1">
    <citation type="journal article" date="2011" name="PLoS Genet.">
        <title>Genomic analysis of the necrotrophic fungal pathogens Sclerotinia sclerotiorum and Botrytis cinerea.</title>
        <authorList>
            <person name="Amselem J."/>
            <person name="Cuomo C.A."/>
            <person name="van Kan J.A."/>
            <person name="Viaud M."/>
            <person name="Benito E.P."/>
            <person name="Couloux A."/>
            <person name="Coutinho P.M."/>
            <person name="de Vries R.P."/>
            <person name="Dyer P.S."/>
            <person name="Fillinger S."/>
            <person name="Fournier E."/>
            <person name="Gout L."/>
            <person name="Hahn M."/>
            <person name="Kohn L."/>
            <person name="Lapalu N."/>
            <person name="Plummer K.M."/>
            <person name="Pradier J.M."/>
            <person name="Quevillon E."/>
            <person name="Sharon A."/>
            <person name="Simon A."/>
            <person name="ten Have A."/>
            <person name="Tudzynski B."/>
            <person name="Tudzynski P."/>
            <person name="Wincker P."/>
            <person name="Andrew M."/>
            <person name="Anthouard V."/>
            <person name="Beever R.E."/>
            <person name="Beffa R."/>
            <person name="Benoit I."/>
            <person name="Bouzid O."/>
            <person name="Brault B."/>
            <person name="Chen Z."/>
            <person name="Choquer M."/>
            <person name="Collemare J."/>
            <person name="Cotton P."/>
            <person name="Danchin E.G."/>
            <person name="Da Silva C."/>
            <person name="Gautier A."/>
            <person name="Giraud C."/>
            <person name="Giraud T."/>
            <person name="Gonzalez C."/>
            <person name="Grossetete S."/>
            <person name="Guldener U."/>
            <person name="Henrissat B."/>
            <person name="Howlett B.J."/>
            <person name="Kodira C."/>
            <person name="Kretschmer M."/>
            <person name="Lappartient A."/>
            <person name="Leroch M."/>
            <person name="Levis C."/>
            <person name="Mauceli E."/>
            <person name="Neuveglise C."/>
            <person name="Oeser B."/>
            <person name="Pearson M."/>
            <person name="Poulain J."/>
            <person name="Poussereau N."/>
            <person name="Quesneville H."/>
            <person name="Rascle C."/>
            <person name="Schumacher J."/>
            <person name="Segurens B."/>
            <person name="Sexton A."/>
            <person name="Silva E."/>
            <person name="Sirven C."/>
            <person name="Soanes D.M."/>
            <person name="Talbot N.J."/>
            <person name="Templeton M."/>
            <person name="Yandava C."/>
            <person name="Yarden O."/>
            <person name="Zeng Q."/>
            <person name="Rollins J.A."/>
            <person name="Lebrun M.H."/>
            <person name="Dickman M."/>
        </authorList>
    </citation>
    <scope>NUCLEOTIDE SEQUENCE [LARGE SCALE GENOMIC DNA]</scope>
    <source>
        <strain evidence="3">ATCC 18683 / 1980 / Ss-1</strain>
    </source>
</reference>
<organism evidence="2 3">
    <name type="scientific">Sclerotinia sclerotiorum (strain ATCC 18683 / 1980 / Ss-1)</name>
    <name type="common">White mold</name>
    <name type="synonym">Whetzelinia sclerotiorum</name>
    <dbReference type="NCBI Taxonomy" id="665079"/>
    <lineage>
        <taxon>Eukaryota</taxon>
        <taxon>Fungi</taxon>
        <taxon>Dikarya</taxon>
        <taxon>Ascomycota</taxon>
        <taxon>Pezizomycotina</taxon>
        <taxon>Leotiomycetes</taxon>
        <taxon>Helotiales</taxon>
        <taxon>Sclerotiniaceae</taxon>
        <taxon>Sclerotinia</taxon>
    </lineage>
</organism>
<dbReference type="InterPro" id="IPR052895">
    <property type="entry name" value="HetReg/Transcr_Mod"/>
</dbReference>
<dbReference type="PANTHER" id="PTHR24148:SF79">
    <property type="entry name" value="HETEROKARYON INCOMPATIBILITY DOMAIN-CONTAINING PROTEIN"/>
    <property type="match status" value="1"/>
</dbReference>
<dbReference type="STRING" id="665079.A7EZU8"/>
<feature type="region of interest" description="Disordered" evidence="1">
    <location>
        <begin position="1"/>
        <end position="21"/>
    </location>
</feature>
<dbReference type="GeneID" id="5484325"/>
<evidence type="ECO:0000313" key="3">
    <source>
        <dbReference type="Proteomes" id="UP000001312"/>
    </source>
</evidence>
<evidence type="ECO:0000313" key="2">
    <source>
        <dbReference type="EMBL" id="EDN94990.1"/>
    </source>
</evidence>
<dbReference type="InParanoid" id="A7EZU8"/>
<dbReference type="EMBL" id="CH476636">
    <property type="protein sequence ID" value="EDN94990.1"/>
    <property type="molecule type" value="Genomic_DNA"/>
</dbReference>
<dbReference type="PANTHER" id="PTHR24148">
    <property type="entry name" value="ANKYRIN REPEAT DOMAIN-CONTAINING PROTEIN 39 HOMOLOG-RELATED"/>
    <property type="match status" value="1"/>
</dbReference>
<protein>
    <recommendedName>
        <fullName evidence="4">Heterokaryon incompatibility domain-containing protein</fullName>
    </recommendedName>
</protein>
<evidence type="ECO:0000256" key="1">
    <source>
        <dbReference type="SAM" id="MobiDB-lite"/>
    </source>
</evidence>